<gene>
    <name evidence="2" type="ORF">B2G88_00410</name>
</gene>
<dbReference type="Pfam" id="PF26404">
    <property type="entry name" value="DUF8102"/>
    <property type="match status" value="1"/>
</dbReference>
<reference evidence="2 3" key="1">
    <citation type="submission" date="2017-02" db="EMBL/GenBank/DDBJ databases">
        <title>Natronthermophilus aegyptiacus gen. nov.,sp. nov., an aerobic, extremely halophilic alkalithermophilic archaeon isolated from the athalassohaline Wadi An Natrun, Egypt.</title>
        <authorList>
            <person name="Zhao B."/>
        </authorList>
    </citation>
    <scope>NUCLEOTIDE SEQUENCE [LARGE SCALE GENOMIC DNA]</scope>
    <source>
        <strain evidence="2 3">CGMCC 1.3597</strain>
    </source>
</reference>
<dbReference type="EMBL" id="MWPH01000001">
    <property type="protein sequence ID" value="OVE85327.1"/>
    <property type="molecule type" value="Genomic_DNA"/>
</dbReference>
<organism evidence="2 3">
    <name type="scientific">Natronolimnobius baerhuensis</name>
    <dbReference type="NCBI Taxonomy" id="253108"/>
    <lineage>
        <taxon>Archaea</taxon>
        <taxon>Methanobacteriati</taxon>
        <taxon>Methanobacteriota</taxon>
        <taxon>Stenosarchaea group</taxon>
        <taxon>Halobacteria</taxon>
        <taxon>Halobacteriales</taxon>
        <taxon>Natrialbaceae</taxon>
        <taxon>Natronolimnobius</taxon>
    </lineage>
</organism>
<dbReference type="AlphaFoldDB" id="A0A202EAR6"/>
<proteinExistence type="predicted"/>
<keyword evidence="3" id="KW-1185">Reference proteome</keyword>
<feature type="domain" description="Domain of unknown function" evidence="1">
    <location>
        <begin position="11"/>
        <end position="207"/>
    </location>
</feature>
<sequence>MNTDIDRERGILSPADRAYLLGEREMSHEQSKRNAEARIRRRIYNGVLDFDLFVHTLAEKDRKQVFEQEGADDDLLEAVRSMVAFAYLGLEESGTDFETVLEPAVRSCEEYLAAEDDETVSVDVTFEVETTVESSLSGVVSRLEAGEPVTPRELFTVVMQGEHDPAGHEQITLVTTDHDESDAAFLERMTTYLDGTLRRVSNSRVIIDLEESDGPAYEQRE</sequence>
<comment type="caution">
    <text evidence="2">The sequence shown here is derived from an EMBL/GenBank/DDBJ whole genome shotgun (WGS) entry which is preliminary data.</text>
</comment>
<name>A0A202EAR6_9EURY</name>
<dbReference type="Proteomes" id="UP000196084">
    <property type="component" value="Unassembled WGS sequence"/>
</dbReference>
<protein>
    <recommendedName>
        <fullName evidence="1">Domain of unknown function domain-containing protein</fullName>
    </recommendedName>
</protein>
<dbReference type="OrthoDB" id="193906at2157"/>
<evidence type="ECO:0000259" key="1">
    <source>
        <dbReference type="Pfam" id="PF26404"/>
    </source>
</evidence>
<evidence type="ECO:0000313" key="3">
    <source>
        <dbReference type="Proteomes" id="UP000196084"/>
    </source>
</evidence>
<accession>A0A202EAR6</accession>
<evidence type="ECO:0000313" key="2">
    <source>
        <dbReference type="EMBL" id="OVE85327.1"/>
    </source>
</evidence>
<dbReference type="RefSeq" id="WP_087713672.1">
    <property type="nucleotide sequence ID" value="NZ_MWPH01000001.1"/>
</dbReference>
<dbReference type="InterPro" id="IPR058415">
    <property type="entry name" value="DUF8102"/>
</dbReference>